<dbReference type="Pfam" id="PF01507">
    <property type="entry name" value="PAPS_reduct"/>
    <property type="match status" value="1"/>
</dbReference>
<evidence type="ECO:0000313" key="3">
    <source>
        <dbReference type="Proteomes" id="UP000597459"/>
    </source>
</evidence>
<dbReference type="AlphaFoldDB" id="A0A967B9I2"/>
<dbReference type="EMBL" id="WOTH01000053">
    <property type="protein sequence ID" value="NHO55185.1"/>
    <property type="molecule type" value="Genomic_DNA"/>
</dbReference>
<dbReference type="RefSeq" id="WP_166318547.1">
    <property type="nucleotide sequence ID" value="NZ_WOTH01000053.1"/>
</dbReference>
<dbReference type="InterPro" id="IPR050128">
    <property type="entry name" value="Sulfate_adenylyltrnsfr_sub2"/>
</dbReference>
<keyword evidence="3" id="KW-1185">Reference proteome</keyword>
<proteinExistence type="predicted"/>
<organism evidence="2 3">
    <name type="scientific">Acetobacter estunensis</name>
    <dbReference type="NCBI Taxonomy" id="104097"/>
    <lineage>
        <taxon>Bacteria</taxon>
        <taxon>Pseudomonadati</taxon>
        <taxon>Pseudomonadota</taxon>
        <taxon>Alphaproteobacteria</taxon>
        <taxon>Acetobacterales</taxon>
        <taxon>Acetobacteraceae</taxon>
        <taxon>Acetobacter</taxon>
    </lineage>
</organism>
<dbReference type="Gene3D" id="3.40.50.620">
    <property type="entry name" value="HUPs"/>
    <property type="match status" value="1"/>
</dbReference>
<dbReference type="PANTHER" id="PTHR43196:SF2">
    <property type="entry name" value="PHOSPHOADENOSINE PHOSPHOSULFATE REDUCTASE"/>
    <property type="match status" value="1"/>
</dbReference>
<dbReference type="InterPro" id="IPR014729">
    <property type="entry name" value="Rossmann-like_a/b/a_fold"/>
</dbReference>
<comment type="caution">
    <text evidence="2">The sequence shown here is derived from an EMBL/GenBank/DDBJ whole genome shotgun (WGS) entry which is preliminary data.</text>
</comment>
<accession>A0A967B9I2</accession>
<dbReference type="PANTHER" id="PTHR43196">
    <property type="entry name" value="SULFATE ADENYLYLTRANSFERASE SUBUNIT 2"/>
    <property type="match status" value="1"/>
</dbReference>
<dbReference type="SUPFAM" id="SSF52402">
    <property type="entry name" value="Adenine nucleotide alpha hydrolases-like"/>
    <property type="match status" value="1"/>
</dbReference>
<dbReference type="GO" id="GO:0003824">
    <property type="term" value="F:catalytic activity"/>
    <property type="evidence" value="ECO:0007669"/>
    <property type="project" value="InterPro"/>
</dbReference>
<feature type="domain" description="Phosphoadenosine phosphosulphate reductase" evidence="1">
    <location>
        <begin position="163"/>
        <end position="265"/>
    </location>
</feature>
<dbReference type="InterPro" id="IPR002500">
    <property type="entry name" value="PAPS_reduct_dom"/>
</dbReference>
<name>A0A967B9I2_9PROT</name>
<evidence type="ECO:0000259" key="1">
    <source>
        <dbReference type="Pfam" id="PF01507"/>
    </source>
</evidence>
<evidence type="ECO:0000313" key="2">
    <source>
        <dbReference type="EMBL" id="NHO55185.1"/>
    </source>
</evidence>
<protein>
    <submittedName>
        <fullName evidence="2">Phosphoadenosine phosphosulfate reductase family protein</fullName>
    </submittedName>
</protein>
<dbReference type="Proteomes" id="UP000597459">
    <property type="component" value="Unassembled WGS sequence"/>
</dbReference>
<gene>
    <name evidence="2" type="ORF">GOB87_14760</name>
</gene>
<reference evidence="2" key="1">
    <citation type="submission" date="2019-11" db="EMBL/GenBank/DDBJ databases">
        <title>Description of new Acetobacter species.</title>
        <authorList>
            <person name="Cleenwerck I."/>
            <person name="Sombolestani A.S."/>
        </authorList>
    </citation>
    <scope>NUCLEOTIDE SEQUENCE</scope>
    <source>
        <strain evidence="2">LMG 1626</strain>
    </source>
</reference>
<sequence length="356" mass="39665">MGRAAHQAAAPVRRASAAHAAGPHGCAREPGAVSGPDLASYDHIIVACSFGKDSLACTLHLLECGVPPERIEWWHHLVDDEADVFDWPHVTDYGRHLADALGVKLYFSARQGGIVREMLREDAPTAPVWFDTPEGRVTMGGHGPRNTRRRFPQVSANLSVRWCSPYAKIMVADTALRNQARFHHARTLFVTGERAAESANRARYAAFEPHRSDLRDGRARRHVDHYRPVHGWSEAEVWECLRRHGVIAPLPYRLGFGRLSCLTCIFMSANQAATLRYMDGQRFAGLCAWERAFGCTIRRDRDLWALADTGEAFAPVLARPDLVRRALSRRWRGPVLCAPSHWQMPAGAFGENAGPV</sequence>